<evidence type="ECO:0008006" key="5">
    <source>
        <dbReference type="Google" id="ProtNLM"/>
    </source>
</evidence>
<name>A0A133V2P3_9EURY</name>
<feature type="domain" description="Polymerase nucleotidyl transferase" evidence="2">
    <location>
        <begin position="111"/>
        <end position="168"/>
    </location>
</feature>
<dbReference type="InterPro" id="IPR002934">
    <property type="entry name" value="Polymerase_NTP_transf_dom"/>
</dbReference>
<dbReference type="SUPFAM" id="SSF46785">
    <property type="entry name" value="Winged helix' DNA-binding domain"/>
    <property type="match status" value="1"/>
</dbReference>
<keyword evidence="4" id="KW-1185">Reference proteome</keyword>
<dbReference type="InterPro" id="IPR043519">
    <property type="entry name" value="NT_sf"/>
</dbReference>
<accession>A0A133V2P3</accession>
<dbReference type="InterPro" id="IPR001845">
    <property type="entry name" value="HTH_ArsR_DNA-bd_dom"/>
</dbReference>
<organism evidence="3 4">
    <name type="scientific">candidate division MSBL1 archaeon SCGC-AAA259O05</name>
    <dbReference type="NCBI Taxonomy" id="1698271"/>
    <lineage>
        <taxon>Archaea</taxon>
        <taxon>Methanobacteriati</taxon>
        <taxon>Methanobacteriota</taxon>
        <taxon>candidate division MSBL1</taxon>
    </lineage>
</organism>
<proteinExistence type="predicted"/>
<sequence length="213" mass="24320">MFEVSRAKKQILKKMVERPWAPTDLAKDLGKSPETVYNHLNDLAEMGVLEKSKAKAKTRPKTVYSIGDGFVQYLAVLPGQFILRTTGVNENKKALLRIWAVPQEGFHPYLEELWRHIRNDEGVRSIAVYGSVARGTADEDSDIDLLMVVEDEAEERVRNDYESRILEADEDSKLAMAKVFSRSDYIKSRESGSDFLERIREDLHVLHDPEGIL</sequence>
<dbReference type="EMBL" id="LHXV01000043">
    <property type="protein sequence ID" value="KXB00709.1"/>
    <property type="molecule type" value="Genomic_DNA"/>
</dbReference>
<dbReference type="CDD" id="cd00090">
    <property type="entry name" value="HTH_ARSR"/>
    <property type="match status" value="1"/>
</dbReference>
<dbReference type="SUPFAM" id="SSF81301">
    <property type="entry name" value="Nucleotidyltransferase"/>
    <property type="match status" value="1"/>
</dbReference>
<reference evidence="3 4" key="1">
    <citation type="journal article" date="2016" name="Sci. Rep.">
        <title>Metabolic traits of an uncultured archaeal lineage -MSBL1- from brine pools of the Red Sea.</title>
        <authorList>
            <person name="Mwirichia R."/>
            <person name="Alam I."/>
            <person name="Rashid M."/>
            <person name="Vinu M."/>
            <person name="Ba-Alawi W."/>
            <person name="Anthony Kamau A."/>
            <person name="Kamanda Ngugi D."/>
            <person name="Goker M."/>
            <person name="Klenk H.P."/>
            <person name="Bajic V."/>
            <person name="Stingl U."/>
        </authorList>
    </citation>
    <scope>NUCLEOTIDE SEQUENCE [LARGE SCALE GENOMIC DNA]</scope>
    <source>
        <strain evidence="3">SCGC-AAA259O05</strain>
    </source>
</reference>
<evidence type="ECO:0000259" key="1">
    <source>
        <dbReference type="Pfam" id="PF01022"/>
    </source>
</evidence>
<feature type="domain" description="HTH arsR-type" evidence="1">
    <location>
        <begin position="8"/>
        <end position="51"/>
    </location>
</feature>
<evidence type="ECO:0000313" key="3">
    <source>
        <dbReference type="EMBL" id="KXB00709.1"/>
    </source>
</evidence>
<dbReference type="Gene3D" id="1.10.10.10">
    <property type="entry name" value="Winged helix-like DNA-binding domain superfamily/Winged helix DNA-binding domain"/>
    <property type="match status" value="1"/>
</dbReference>
<dbReference type="InterPro" id="IPR036388">
    <property type="entry name" value="WH-like_DNA-bd_sf"/>
</dbReference>
<evidence type="ECO:0000259" key="2">
    <source>
        <dbReference type="Pfam" id="PF01909"/>
    </source>
</evidence>
<dbReference type="Pfam" id="PF01022">
    <property type="entry name" value="HTH_5"/>
    <property type="match status" value="1"/>
</dbReference>
<dbReference type="AlphaFoldDB" id="A0A133V2P3"/>
<evidence type="ECO:0000313" key="4">
    <source>
        <dbReference type="Proteomes" id="UP000070344"/>
    </source>
</evidence>
<dbReference type="InterPro" id="IPR011991">
    <property type="entry name" value="ArsR-like_HTH"/>
</dbReference>
<dbReference type="GO" id="GO:0016779">
    <property type="term" value="F:nucleotidyltransferase activity"/>
    <property type="evidence" value="ECO:0007669"/>
    <property type="project" value="InterPro"/>
</dbReference>
<gene>
    <name evidence="3" type="ORF">AKJ41_03795</name>
</gene>
<dbReference type="GO" id="GO:0003700">
    <property type="term" value="F:DNA-binding transcription factor activity"/>
    <property type="evidence" value="ECO:0007669"/>
    <property type="project" value="InterPro"/>
</dbReference>
<dbReference type="InterPro" id="IPR036390">
    <property type="entry name" value="WH_DNA-bd_sf"/>
</dbReference>
<dbReference type="Proteomes" id="UP000070344">
    <property type="component" value="Unassembled WGS sequence"/>
</dbReference>
<dbReference type="Pfam" id="PF01909">
    <property type="entry name" value="NTP_transf_2"/>
    <property type="match status" value="1"/>
</dbReference>
<dbReference type="CDD" id="cd05403">
    <property type="entry name" value="NT_KNTase_like"/>
    <property type="match status" value="1"/>
</dbReference>
<protein>
    <recommendedName>
        <fullName evidence="5">HTH arsR-type domain-containing protein</fullName>
    </recommendedName>
</protein>
<comment type="caution">
    <text evidence="3">The sequence shown here is derived from an EMBL/GenBank/DDBJ whole genome shotgun (WGS) entry which is preliminary data.</text>
</comment>
<dbReference type="Gene3D" id="3.30.460.10">
    <property type="entry name" value="Beta Polymerase, domain 2"/>
    <property type="match status" value="1"/>
</dbReference>